<dbReference type="Proteomes" id="UP000233551">
    <property type="component" value="Unassembled WGS sequence"/>
</dbReference>
<dbReference type="EMBL" id="PGOL01002105">
    <property type="protein sequence ID" value="PKI50534.1"/>
    <property type="molecule type" value="Genomic_DNA"/>
</dbReference>
<evidence type="ECO:0000313" key="2">
    <source>
        <dbReference type="Proteomes" id="UP000233551"/>
    </source>
</evidence>
<organism evidence="1 2">
    <name type="scientific">Punica granatum</name>
    <name type="common">Pomegranate</name>
    <dbReference type="NCBI Taxonomy" id="22663"/>
    <lineage>
        <taxon>Eukaryota</taxon>
        <taxon>Viridiplantae</taxon>
        <taxon>Streptophyta</taxon>
        <taxon>Embryophyta</taxon>
        <taxon>Tracheophyta</taxon>
        <taxon>Spermatophyta</taxon>
        <taxon>Magnoliopsida</taxon>
        <taxon>eudicotyledons</taxon>
        <taxon>Gunneridae</taxon>
        <taxon>Pentapetalae</taxon>
        <taxon>rosids</taxon>
        <taxon>malvids</taxon>
        <taxon>Myrtales</taxon>
        <taxon>Lythraceae</taxon>
        <taxon>Punica</taxon>
    </lineage>
</organism>
<gene>
    <name evidence="1" type="ORF">CRG98_029088</name>
</gene>
<dbReference type="AlphaFoldDB" id="A0A2I0J2S9"/>
<reference evidence="1 2" key="1">
    <citation type="submission" date="2017-11" db="EMBL/GenBank/DDBJ databases">
        <title>De-novo sequencing of pomegranate (Punica granatum L.) genome.</title>
        <authorList>
            <person name="Akparov Z."/>
            <person name="Amiraslanov A."/>
            <person name="Hajiyeva S."/>
            <person name="Abbasov M."/>
            <person name="Kaur K."/>
            <person name="Hamwieh A."/>
            <person name="Solovyev V."/>
            <person name="Salamov A."/>
            <person name="Braich B."/>
            <person name="Kosarev P."/>
            <person name="Mahmoud A."/>
            <person name="Hajiyev E."/>
            <person name="Babayeva S."/>
            <person name="Izzatullayeva V."/>
            <person name="Mammadov A."/>
            <person name="Mammadov A."/>
            <person name="Sharifova S."/>
            <person name="Ojaghi J."/>
            <person name="Eynullazada K."/>
            <person name="Bayramov B."/>
            <person name="Abdulazimova A."/>
            <person name="Shahmuradov I."/>
        </authorList>
    </citation>
    <scope>NUCLEOTIDE SEQUENCE [LARGE SCALE GENOMIC DNA]</scope>
    <source>
        <strain evidence="2">cv. AG2017</strain>
        <tissue evidence="1">Leaf</tissue>
    </source>
</reference>
<evidence type="ECO:0000313" key="1">
    <source>
        <dbReference type="EMBL" id="PKI50534.1"/>
    </source>
</evidence>
<accession>A0A2I0J2S9</accession>
<protein>
    <submittedName>
        <fullName evidence="1">Uncharacterized protein</fullName>
    </submittedName>
</protein>
<name>A0A2I0J2S9_PUNGR</name>
<keyword evidence="2" id="KW-1185">Reference proteome</keyword>
<comment type="caution">
    <text evidence="1">The sequence shown here is derived from an EMBL/GenBank/DDBJ whole genome shotgun (WGS) entry which is preliminary data.</text>
</comment>
<sequence length="111" mass="12214">MISWALGVTGNEWCGARILGIGWCRFRALATSAAIYTVLRPMAFSALQSHIGLPYQALLPINIPFPEPGTPTHAAPVALPTNFLHEEETEQERRFKKMEEMIKALQAGAPP</sequence>
<proteinExistence type="predicted"/>